<evidence type="ECO:0000313" key="3">
    <source>
        <dbReference type="EMBL" id="KFI89966.1"/>
    </source>
</evidence>
<comment type="caution">
    <text evidence="3">The sequence shown here is derived from an EMBL/GenBank/DDBJ whole genome shotgun (WGS) entry which is preliminary data.</text>
</comment>
<evidence type="ECO:0000313" key="4">
    <source>
        <dbReference type="Proteomes" id="UP000029033"/>
    </source>
</evidence>
<keyword evidence="4" id="KW-1185">Reference proteome</keyword>
<dbReference type="GeneID" id="85166573"/>
<protein>
    <submittedName>
        <fullName evidence="3">Uncharacterized protein</fullName>
    </submittedName>
</protein>
<organism evidence="3 4">
    <name type="scientific">Bifidobacterium scardovii</name>
    <dbReference type="NCBI Taxonomy" id="158787"/>
    <lineage>
        <taxon>Bacteria</taxon>
        <taxon>Bacillati</taxon>
        <taxon>Actinomycetota</taxon>
        <taxon>Actinomycetes</taxon>
        <taxon>Bifidobacteriales</taxon>
        <taxon>Bifidobacteriaceae</taxon>
        <taxon>Bifidobacterium</taxon>
    </lineage>
</organism>
<dbReference type="EMBL" id="JGZO01000034">
    <property type="protein sequence ID" value="KFI89966.1"/>
    <property type="molecule type" value="Genomic_DNA"/>
</dbReference>
<feature type="compositionally biased region" description="Low complexity" evidence="1">
    <location>
        <begin position="34"/>
        <end position="44"/>
    </location>
</feature>
<dbReference type="eggNOG" id="ENOG5031IF2">
    <property type="taxonomic scope" value="Bacteria"/>
</dbReference>
<keyword evidence="2" id="KW-0812">Transmembrane</keyword>
<keyword evidence="2" id="KW-0472">Membrane</keyword>
<name>A0A087D366_9BIFI</name>
<reference evidence="3 4" key="1">
    <citation type="submission" date="2014-03" db="EMBL/GenBank/DDBJ databases">
        <title>Genomics of Bifidobacteria.</title>
        <authorList>
            <person name="Ventura M."/>
            <person name="Milani C."/>
            <person name="Lugli G.A."/>
        </authorList>
    </citation>
    <scope>NUCLEOTIDE SEQUENCE [LARGE SCALE GENOMIC DNA]</scope>
    <source>
        <strain evidence="3 4">LMG 21589</strain>
    </source>
</reference>
<dbReference type="RefSeq" id="WP_052109237.1">
    <property type="nucleotide sequence ID" value="NZ_CAUPKV010000053.1"/>
</dbReference>
<sequence>MAKAQQDWDTPEGQIPPSRESSAIQNAAPRHAESQPPESQPPESHNGEADAHLRRHHRWIAALTAVAMLVAGASGFAWRRYHQGGSALNCSHQTGLADAQDYCFGGFKPLQPSGDRLAPAEAGRYFAAAVDDTYAADDAVRLAAAGGDTDAVNKAAATARDLSQRAAETLAARTWPESLDKTIRMVIIEYQERASIYGNLCTNRNAEAIDWMTFDEFRPSGAQRLIRTSLDLPGEPEPAIPVSITGIRDDGECPDRILDGNDEVEVTRRCFTVTASNRTNADISGIILDFNVLGGDDTIRGTGASAISSTPLDGNGDLIEHGGIKQGDTVALTMRIDPELLRDGDRFAPSGWSEAGAYYLDAIEPSIRPFDAALAASFSGDLAATRNAAADAAKALRATAATLRSRTWPESVANTAATIADNYADRARKADYVASAVGSDAGDELTQLDAYRVSEADAYLRGKLGLPAAAAPAVPLEIVRIEDHGIQQGPDISGSSVDKGNRVIAMTVRSHVPGTLTGLNLSFRLKHGKSAVGRAWGIVHDIALAEGQSIVVTIPLDADGVPSGDTAPGGALAGSRLIWDGLSLTDARGADHQAAADASYAASNPDPVLDAFVLR</sequence>
<feature type="transmembrane region" description="Helical" evidence="2">
    <location>
        <begin position="59"/>
        <end position="78"/>
    </location>
</feature>
<dbReference type="AlphaFoldDB" id="A0A087D366"/>
<keyword evidence="2" id="KW-1133">Transmembrane helix</keyword>
<proteinExistence type="predicted"/>
<gene>
    <name evidence="3" type="ORF">BSCA_0301</name>
</gene>
<accession>A0A087D366</accession>
<dbReference type="Proteomes" id="UP000029033">
    <property type="component" value="Unassembled WGS sequence"/>
</dbReference>
<dbReference type="OrthoDB" id="3227331at2"/>
<evidence type="ECO:0000256" key="1">
    <source>
        <dbReference type="SAM" id="MobiDB-lite"/>
    </source>
</evidence>
<feature type="region of interest" description="Disordered" evidence="1">
    <location>
        <begin position="1"/>
        <end position="51"/>
    </location>
</feature>
<evidence type="ECO:0000256" key="2">
    <source>
        <dbReference type="SAM" id="Phobius"/>
    </source>
</evidence>